<dbReference type="InterPro" id="IPR053841">
    <property type="entry name" value="MksE"/>
</dbReference>
<sequence length="190" mass="22379">MQDLPRQTTRIFEILSKGYFVNSNSNDSEQRELYTIIDEHSDQLKSYFVQIGFQLEQGDDYFYFSRKEDKATMSRKIETAYKWIDILDFFKTFNTGFAPGFRFYSTQVVEEVRVNGLLRNKLNDIDKGKGVSARDQIEKILTRMEREGFIEKIDDFNDTWKVTAALHYMEQLILALDVTEDETDIKAEKS</sequence>
<dbReference type="RefSeq" id="WP_163282978.1">
    <property type="nucleotide sequence ID" value="NZ_JAAGVY010000002.1"/>
</dbReference>
<dbReference type="Proteomes" id="UP000486602">
    <property type="component" value="Unassembled WGS sequence"/>
</dbReference>
<protein>
    <recommendedName>
        <fullName evidence="3">DUF4194 domain-containing protein</fullName>
    </recommendedName>
</protein>
<name>A0A7K3WKT6_9FLAO</name>
<organism evidence="1 2">
    <name type="scientific">Cryomorpha ignava</name>
    <dbReference type="NCBI Taxonomy" id="101383"/>
    <lineage>
        <taxon>Bacteria</taxon>
        <taxon>Pseudomonadati</taxon>
        <taxon>Bacteroidota</taxon>
        <taxon>Flavobacteriia</taxon>
        <taxon>Flavobacteriales</taxon>
        <taxon>Cryomorphaceae</taxon>
        <taxon>Cryomorpha</taxon>
    </lineage>
</organism>
<keyword evidence="2" id="KW-1185">Reference proteome</keyword>
<evidence type="ECO:0000313" key="2">
    <source>
        <dbReference type="Proteomes" id="UP000486602"/>
    </source>
</evidence>
<proteinExistence type="predicted"/>
<evidence type="ECO:0000313" key="1">
    <source>
        <dbReference type="EMBL" id="NEN22260.1"/>
    </source>
</evidence>
<accession>A0A7K3WKT6</accession>
<dbReference type="AlphaFoldDB" id="A0A7K3WKT6"/>
<dbReference type="Pfam" id="PF21980">
    <property type="entry name" value="MksE"/>
    <property type="match status" value="1"/>
</dbReference>
<gene>
    <name evidence="1" type="ORF">G3O08_01915</name>
</gene>
<reference evidence="1 2" key="1">
    <citation type="submission" date="2020-02" db="EMBL/GenBank/DDBJ databases">
        <title>Out from the shadows clarifying the taxonomy of the family Cryomorphaceae and related taxa by utilizing the GTDB taxonomic framework.</title>
        <authorList>
            <person name="Bowman J.P."/>
        </authorList>
    </citation>
    <scope>NUCLEOTIDE SEQUENCE [LARGE SCALE GENOMIC DNA]</scope>
    <source>
        <strain evidence="1 2">QSSC 1-22</strain>
    </source>
</reference>
<comment type="caution">
    <text evidence="1">The sequence shown here is derived from an EMBL/GenBank/DDBJ whole genome shotgun (WGS) entry which is preliminary data.</text>
</comment>
<evidence type="ECO:0008006" key="3">
    <source>
        <dbReference type="Google" id="ProtNLM"/>
    </source>
</evidence>
<dbReference type="EMBL" id="JAAGVY010000002">
    <property type="protein sequence ID" value="NEN22260.1"/>
    <property type="molecule type" value="Genomic_DNA"/>
</dbReference>